<evidence type="ECO:0000313" key="2">
    <source>
        <dbReference type="Proteomes" id="UP001153076"/>
    </source>
</evidence>
<dbReference type="Proteomes" id="UP001153076">
    <property type="component" value="Unassembled WGS sequence"/>
</dbReference>
<organism evidence="1 2">
    <name type="scientific">Carnegiea gigantea</name>
    <dbReference type="NCBI Taxonomy" id="171969"/>
    <lineage>
        <taxon>Eukaryota</taxon>
        <taxon>Viridiplantae</taxon>
        <taxon>Streptophyta</taxon>
        <taxon>Embryophyta</taxon>
        <taxon>Tracheophyta</taxon>
        <taxon>Spermatophyta</taxon>
        <taxon>Magnoliopsida</taxon>
        <taxon>eudicotyledons</taxon>
        <taxon>Gunneridae</taxon>
        <taxon>Pentapetalae</taxon>
        <taxon>Caryophyllales</taxon>
        <taxon>Cactineae</taxon>
        <taxon>Cactaceae</taxon>
        <taxon>Cactoideae</taxon>
        <taxon>Echinocereeae</taxon>
        <taxon>Carnegiea</taxon>
    </lineage>
</organism>
<evidence type="ECO:0000313" key="1">
    <source>
        <dbReference type="EMBL" id="KAJ8436214.1"/>
    </source>
</evidence>
<sequence>MVVGEEMGEARCVAVGQRKVQREAGLEVGVFGDGGNLTMEVNRELQGGRGGMSDDGRQQQVECLKYDRGMVMAVEGDANVRMFLKGNEEYEYFYEGDSDGPKRRAQKASAAKSTMVHMMAYVGKHNATTLPSVCTNVEVYGSPPSLEYQPCYLCLRMPLC</sequence>
<gene>
    <name evidence="1" type="ORF">Cgig2_006901</name>
</gene>
<dbReference type="AlphaFoldDB" id="A0A9Q1QC42"/>
<name>A0A9Q1QC42_9CARY</name>
<accession>A0A9Q1QC42</accession>
<proteinExistence type="predicted"/>
<dbReference type="EMBL" id="JAKOGI010000356">
    <property type="protein sequence ID" value="KAJ8436214.1"/>
    <property type="molecule type" value="Genomic_DNA"/>
</dbReference>
<protein>
    <submittedName>
        <fullName evidence="1">Uncharacterized protein</fullName>
    </submittedName>
</protein>
<comment type="caution">
    <text evidence="1">The sequence shown here is derived from an EMBL/GenBank/DDBJ whole genome shotgun (WGS) entry which is preliminary data.</text>
</comment>
<reference evidence="1" key="1">
    <citation type="submission" date="2022-04" db="EMBL/GenBank/DDBJ databases">
        <title>Carnegiea gigantea Genome sequencing and assembly v2.</title>
        <authorList>
            <person name="Copetti D."/>
            <person name="Sanderson M.J."/>
            <person name="Burquez A."/>
            <person name="Wojciechowski M.F."/>
        </authorList>
    </citation>
    <scope>NUCLEOTIDE SEQUENCE</scope>
    <source>
        <strain evidence="1">SGP5-SGP5p</strain>
        <tissue evidence="1">Aerial part</tissue>
    </source>
</reference>
<keyword evidence="2" id="KW-1185">Reference proteome</keyword>